<dbReference type="EMBL" id="JAAEDI010000003">
    <property type="protein sequence ID" value="MBR0648670.1"/>
    <property type="molecule type" value="Genomic_DNA"/>
</dbReference>
<dbReference type="InterPro" id="IPR009962">
    <property type="entry name" value="DUF1488"/>
</dbReference>
<evidence type="ECO:0000313" key="2">
    <source>
        <dbReference type="Proteomes" id="UP000698752"/>
    </source>
</evidence>
<keyword evidence="2" id="KW-1185">Reference proteome</keyword>
<accession>A0ABS5ECC3</accession>
<name>A0ABS5ECC3_9PROT</name>
<comment type="caution">
    <text evidence="1">The sequence shown here is derived from an EMBL/GenBank/DDBJ whole genome shotgun (WGS) entry which is preliminary data.</text>
</comment>
<reference evidence="2" key="1">
    <citation type="journal article" date="2021" name="Syst. Appl. Microbiol.">
        <title>Roseomonas hellenica sp. nov., isolated from roots of wild-growing Alkanna tinctoria.</title>
        <authorList>
            <person name="Rat A."/>
            <person name="Naranjo H.D."/>
            <person name="Lebbe L."/>
            <person name="Cnockaert M."/>
            <person name="Krigas N."/>
            <person name="Grigoriadou K."/>
            <person name="Maloupa E."/>
            <person name="Willems A."/>
        </authorList>
    </citation>
    <scope>NUCLEOTIDE SEQUENCE [LARGE SCALE GENOMIC DNA]</scope>
    <source>
        <strain evidence="2">LMG 31159</strain>
    </source>
</reference>
<protein>
    <submittedName>
        <fullName evidence="1">DUF1488 domain-containing protein</fullName>
    </submittedName>
</protein>
<proteinExistence type="predicted"/>
<dbReference type="SUPFAM" id="SSF160272">
    <property type="entry name" value="Shew3726-like"/>
    <property type="match status" value="1"/>
</dbReference>
<gene>
    <name evidence="1" type="ORF">GXW78_03280</name>
</gene>
<dbReference type="InterPro" id="IPR036692">
    <property type="entry name" value="Shew3726-like_sf"/>
</dbReference>
<sequence>MLFMLSTEDGMEVRCAISRLALLGISGDAPLRSTDLPALFAAARLRIEAAALTKLRARSSLPLGVLHIWEEDILDPEPTETAACALGSGRRRG</sequence>
<dbReference type="Pfam" id="PF07369">
    <property type="entry name" value="DUF1488"/>
    <property type="match status" value="1"/>
</dbReference>
<organism evidence="1 2">
    <name type="scientific">Neoroseomonas terrae</name>
    <dbReference type="NCBI Taxonomy" id="424799"/>
    <lineage>
        <taxon>Bacteria</taxon>
        <taxon>Pseudomonadati</taxon>
        <taxon>Pseudomonadota</taxon>
        <taxon>Alphaproteobacteria</taxon>
        <taxon>Acetobacterales</taxon>
        <taxon>Acetobacteraceae</taxon>
        <taxon>Neoroseomonas</taxon>
    </lineage>
</organism>
<dbReference type="Proteomes" id="UP000698752">
    <property type="component" value="Unassembled WGS sequence"/>
</dbReference>
<dbReference type="RefSeq" id="WP_211866022.1">
    <property type="nucleotide sequence ID" value="NZ_JAAEDI010000003.1"/>
</dbReference>
<evidence type="ECO:0000313" key="1">
    <source>
        <dbReference type="EMBL" id="MBR0648670.1"/>
    </source>
</evidence>